<gene>
    <name evidence="1" type="ORF">XDN619_LOCUS31327</name>
</gene>
<dbReference type="Gene3D" id="2.40.340.10">
    <property type="entry name" value="MoeA, C-terminal, domain IV"/>
    <property type="match status" value="1"/>
</dbReference>
<reference evidence="1" key="1">
    <citation type="submission" date="2021-02" db="EMBL/GenBank/DDBJ databases">
        <authorList>
            <person name="Nowell W R."/>
        </authorList>
    </citation>
    <scope>NUCLEOTIDE SEQUENCE</scope>
</reference>
<dbReference type="AlphaFoldDB" id="A0A816YWG8"/>
<dbReference type="EMBL" id="CAJNRG010015577">
    <property type="protein sequence ID" value="CAF2173351.1"/>
    <property type="molecule type" value="Genomic_DNA"/>
</dbReference>
<protein>
    <submittedName>
        <fullName evidence="1">Uncharacterized protein</fullName>
    </submittedName>
</protein>
<accession>A0A816YWG8</accession>
<organism evidence="1 2">
    <name type="scientific">Rotaria magnacalcarata</name>
    <dbReference type="NCBI Taxonomy" id="392030"/>
    <lineage>
        <taxon>Eukaryota</taxon>
        <taxon>Metazoa</taxon>
        <taxon>Spiralia</taxon>
        <taxon>Gnathifera</taxon>
        <taxon>Rotifera</taxon>
        <taxon>Eurotatoria</taxon>
        <taxon>Bdelloidea</taxon>
        <taxon>Philodinida</taxon>
        <taxon>Philodinidae</taxon>
        <taxon>Rotaria</taxon>
    </lineage>
</organism>
<evidence type="ECO:0000313" key="1">
    <source>
        <dbReference type="EMBL" id="CAF2173351.1"/>
    </source>
</evidence>
<dbReference type="GO" id="GO:0032324">
    <property type="term" value="P:molybdopterin cofactor biosynthetic process"/>
    <property type="evidence" value="ECO:0007669"/>
    <property type="project" value="InterPro"/>
</dbReference>
<name>A0A816YWG8_9BILA</name>
<evidence type="ECO:0000313" key="2">
    <source>
        <dbReference type="Proteomes" id="UP000663887"/>
    </source>
</evidence>
<proteinExistence type="predicted"/>
<dbReference type="Proteomes" id="UP000663887">
    <property type="component" value="Unassembled WGS sequence"/>
</dbReference>
<sequence>MNKEEELRRDADDLKRMQQEHIFKLDTNLLASSFDDLDEEHVAWLKKKSPKITGSISYVIQSTMFYSYSFCLEELYGHLNQPIDYLDPRPEYIRVIIKWLTKSSISITHTVSPDTQRSLLSARRCEGLDGYS</sequence>
<dbReference type="InterPro" id="IPR036688">
    <property type="entry name" value="MoeA_C_domain_IV_sf"/>
</dbReference>
<comment type="caution">
    <text evidence="1">The sequence shown here is derived from an EMBL/GenBank/DDBJ whole genome shotgun (WGS) entry which is preliminary data.</text>
</comment>